<organism evidence="4 5">
    <name type="scientific">Hondaea fermentalgiana</name>
    <dbReference type="NCBI Taxonomy" id="2315210"/>
    <lineage>
        <taxon>Eukaryota</taxon>
        <taxon>Sar</taxon>
        <taxon>Stramenopiles</taxon>
        <taxon>Bigyra</taxon>
        <taxon>Labyrinthulomycetes</taxon>
        <taxon>Thraustochytrida</taxon>
        <taxon>Thraustochytriidae</taxon>
        <taxon>Hondaea</taxon>
    </lineage>
</organism>
<comment type="caution">
    <text evidence="4">The sequence shown here is derived from an EMBL/GenBank/DDBJ whole genome shotgun (WGS) entry which is preliminary data.</text>
</comment>
<evidence type="ECO:0000256" key="3">
    <source>
        <dbReference type="SAM" id="MobiDB-lite"/>
    </source>
</evidence>
<evidence type="ECO:0000256" key="2">
    <source>
        <dbReference type="ARBA" id="ARBA00023239"/>
    </source>
</evidence>
<dbReference type="Proteomes" id="UP000241890">
    <property type="component" value="Unassembled WGS sequence"/>
</dbReference>
<gene>
    <name evidence="4" type="ORF">FCC1311_012702</name>
</gene>
<dbReference type="GO" id="GO:0016740">
    <property type="term" value="F:transferase activity"/>
    <property type="evidence" value="ECO:0007669"/>
    <property type="project" value="UniProtKB-KW"/>
</dbReference>
<feature type="compositionally biased region" description="Basic and acidic residues" evidence="3">
    <location>
        <begin position="14"/>
        <end position="43"/>
    </location>
</feature>
<evidence type="ECO:0000313" key="4">
    <source>
        <dbReference type="EMBL" id="GBG25053.1"/>
    </source>
</evidence>
<name>A0A2R5G9A5_9STRA</name>
<accession>A0A2R5G9A5</accession>
<dbReference type="EMBL" id="BEYU01000011">
    <property type="protein sequence ID" value="GBG25053.1"/>
    <property type="molecule type" value="Genomic_DNA"/>
</dbReference>
<dbReference type="InterPro" id="IPR013024">
    <property type="entry name" value="GGCT-like"/>
</dbReference>
<reference evidence="4 5" key="1">
    <citation type="submission" date="2017-12" db="EMBL/GenBank/DDBJ databases">
        <title>Sequencing, de novo assembly and annotation of complete genome of a new Thraustochytrid species, strain FCC1311.</title>
        <authorList>
            <person name="Sedici K."/>
            <person name="Godart F."/>
            <person name="Aiese Cigliano R."/>
            <person name="Sanseverino W."/>
            <person name="Barakat M."/>
            <person name="Ortet P."/>
            <person name="Marechal E."/>
            <person name="Cagnac O."/>
            <person name="Amato A."/>
        </authorList>
    </citation>
    <scope>NUCLEOTIDE SEQUENCE [LARGE SCALE GENOMIC DNA]</scope>
</reference>
<keyword evidence="2" id="KW-0456">Lyase</keyword>
<keyword evidence="5" id="KW-1185">Reference proteome</keyword>
<dbReference type="PANTHER" id="PTHR12192:SF2">
    <property type="entry name" value="GLUTATHIONE-SPECIFIC GAMMA-GLUTAMYLCYCLOTRANSFERASE 2"/>
    <property type="match status" value="1"/>
</dbReference>
<dbReference type="InParanoid" id="A0A2R5G9A5"/>
<dbReference type="GO" id="GO:0005737">
    <property type="term" value="C:cytoplasm"/>
    <property type="evidence" value="ECO:0007669"/>
    <property type="project" value="TreeGrafter"/>
</dbReference>
<feature type="region of interest" description="Disordered" evidence="3">
    <location>
        <begin position="1"/>
        <end position="66"/>
    </location>
</feature>
<dbReference type="CDD" id="cd06661">
    <property type="entry name" value="GGCT_like"/>
    <property type="match status" value="1"/>
</dbReference>
<dbReference type="GO" id="GO:0061928">
    <property type="term" value="F:glutathione specific gamma-glutamylcyclotransferase activity"/>
    <property type="evidence" value="ECO:0007669"/>
    <property type="project" value="UniProtKB-EC"/>
</dbReference>
<evidence type="ECO:0000313" key="5">
    <source>
        <dbReference type="Proteomes" id="UP000241890"/>
    </source>
</evidence>
<evidence type="ECO:0000256" key="1">
    <source>
        <dbReference type="ARBA" id="ARBA00012344"/>
    </source>
</evidence>
<dbReference type="PANTHER" id="PTHR12192">
    <property type="entry name" value="CATION TRANSPORT PROTEIN CHAC-RELATED"/>
    <property type="match status" value="1"/>
</dbReference>
<dbReference type="GO" id="GO:0006751">
    <property type="term" value="P:glutathione catabolic process"/>
    <property type="evidence" value="ECO:0007669"/>
    <property type="project" value="InterPro"/>
</dbReference>
<keyword evidence="4" id="KW-0808">Transferase</keyword>
<dbReference type="Gene3D" id="3.10.490.10">
    <property type="entry name" value="Gamma-glutamyl cyclotransferase-like"/>
    <property type="match status" value="1"/>
</dbReference>
<dbReference type="AlphaFoldDB" id="A0A2R5G9A5"/>
<dbReference type="OrthoDB" id="1933483at2759"/>
<dbReference type="InterPro" id="IPR006840">
    <property type="entry name" value="ChaC"/>
</dbReference>
<dbReference type="EC" id="4.3.2.7" evidence="1"/>
<dbReference type="Pfam" id="PF04752">
    <property type="entry name" value="ChaC"/>
    <property type="match status" value="1"/>
</dbReference>
<proteinExistence type="predicted"/>
<protein>
    <recommendedName>
        <fullName evidence="1">glutathione-specific gamma-glutamylcyclotransferase</fullName>
        <ecNumber evidence="1">4.3.2.7</ecNumber>
    </recommendedName>
</protein>
<sequence length="267" mass="30258">MTSHSADVEVDPDAEIKHQVEVVQEHEHEQENAKAAAHGDVEGSKSAPNEQNDENQGGGDNHDDADDDVWLFGYGSLIWKPDIEYEEQVDVYASGYSRRFWQGSPEHRGTEEAPGLVVTLLTPEEHQKVQDDHNVEKGQRDTPDNRVWGRIFRVKGHIMRATMAALEHREKAGYAKEYVQTTDPAGVVRTALVFRATPDNEHFFGPRPEEAIAKHIASSEGESGHNLEYFLRMYEALCLVQKEFPEHHDIVDDHLRKVHANLPENAR</sequence>